<feature type="non-terminal residue" evidence="2">
    <location>
        <position position="1"/>
    </location>
</feature>
<dbReference type="EMBL" id="JABANM010003564">
    <property type="protein sequence ID" value="KAF4750660.1"/>
    <property type="molecule type" value="Genomic_DNA"/>
</dbReference>
<dbReference type="AlphaFoldDB" id="A0A7J6U1B1"/>
<comment type="caution">
    <text evidence="2">The sequence shown here is derived from an EMBL/GenBank/DDBJ whole genome shotgun (WGS) entry which is preliminary data.</text>
</comment>
<proteinExistence type="predicted"/>
<dbReference type="Proteomes" id="UP000574390">
    <property type="component" value="Unassembled WGS sequence"/>
</dbReference>
<feature type="region of interest" description="Disordered" evidence="1">
    <location>
        <begin position="91"/>
        <end position="135"/>
    </location>
</feature>
<evidence type="ECO:0000256" key="1">
    <source>
        <dbReference type="SAM" id="MobiDB-lite"/>
    </source>
</evidence>
<evidence type="ECO:0000313" key="2">
    <source>
        <dbReference type="EMBL" id="KAF4750660.1"/>
    </source>
</evidence>
<sequence>FCLKGFLRGKNPTTLAYLGLSGRQRSSLGVDDDVEDDSLFLDRELQCLRASARKSGVLGGDAASEGTGNIYESFCRSKLVTMLEKMEAGHDPVEEANAILKQQRDNRREKQRNADDGPQVTGRSRKKRKPRNEREKRRLALFKMGSYQPFIFAKQQV</sequence>
<name>A0A7J6U1B1_PEROL</name>
<reference evidence="2 3" key="1">
    <citation type="submission" date="2020-04" db="EMBL/GenBank/DDBJ databases">
        <title>Perkinsus olseni comparative genomics.</title>
        <authorList>
            <person name="Bogema D.R."/>
        </authorList>
    </citation>
    <scope>NUCLEOTIDE SEQUENCE [LARGE SCALE GENOMIC DNA]</scope>
    <source>
        <strain evidence="2">ATCC PRA-205</strain>
    </source>
</reference>
<organism evidence="2 3">
    <name type="scientific">Perkinsus olseni</name>
    <name type="common">Perkinsus atlanticus</name>
    <dbReference type="NCBI Taxonomy" id="32597"/>
    <lineage>
        <taxon>Eukaryota</taxon>
        <taxon>Sar</taxon>
        <taxon>Alveolata</taxon>
        <taxon>Perkinsozoa</taxon>
        <taxon>Perkinsea</taxon>
        <taxon>Perkinsida</taxon>
        <taxon>Perkinsidae</taxon>
        <taxon>Perkinsus</taxon>
    </lineage>
</organism>
<protein>
    <submittedName>
        <fullName evidence="2">Uncharacterized protein</fullName>
    </submittedName>
</protein>
<accession>A0A7J6U1B1</accession>
<gene>
    <name evidence="2" type="ORF">FOZ62_016095</name>
</gene>
<feature type="compositionally biased region" description="Basic and acidic residues" evidence="1">
    <location>
        <begin position="102"/>
        <end position="115"/>
    </location>
</feature>
<evidence type="ECO:0000313" key="3">
    <source>
        <dbReference type="Proteomes" id="UP000574390"/>
    </source>
</evidence>